<keyword evidence="1" id="KW-0472">Membrane</keyword>
<accession>A0A6N3Z102</accession>
<protein>
    <submittedName>
        <fullName evidence="2">Uncharacterized protein</fullName>
    </submittedName>
</protein>
<gene>
    <name evidence="2" type="ORF">GNP77_19370</name>
</gene>
<organism evidence="2 3">
    <name type="scientific">Aliivibrio fischeri</name>
    <name type="common">Vibrio fischeri</name>
    <dbReference type="NCBI Taxonomy" id="668"/>
    <lineage>
        <taxon>Bacteria</taxon>
        <taxon>Pseudomonadati</taxon>
        <taxon>Pseudomonadota</taxon>
        <taxon>Gammaproteobacteria</taxon>
        <taxon>Vibrionales</taxon>
        <taxon>Vibrionaceae</taxon>
        <taxon>Aliivibrio</taxon>
    </lineage>
</organism>
<feature type="transmembrane region" description="Helical" evidence="1">
    <location>
        <begin position="144"/>
        <end position="168"/>
    </location>
</feature>
<evidence type="ECO:0000256" key="1">
    <source>
        <dbReference type="SAM" id="Phobius"/>
    </source>
</evidence>
<dbReference type="AlphaFoldDB" id="A0A6N3Z102"/>
<sequence length="212" mass="24229">MLFSYSKSKEIKMIQRGLLQFFIQCVVVAIAYLVIRTDIITLKDGVSEQSLTEYYQQFLLLIVILSFSYIAKINPKARSFAILVVGFFSCMFIRECDGVLDKVYHGFWLVPALVVTFVCIFFALKDKQGLLSTSAKFFDSRYFYTMSCALVVVLVFSRLVGMNHLWQILLQGDYIRTVKNLAEEGTELLGYSLLAYSALGFGYQVRKIQVSE</sequence>
<feature type="transmembrane region" description="Helical" evidence="1">
    <location>
        <begin position="54"/>
        <end position="70"/>
    </location>
</feature>
<dbReference type="EMBL" id="WOBO01000027">
    <property type="protein sequence ID" value="MUK47509.1"/>
    <property type="molecule type" value="Genomic_DNA"/>
</dbReference>
<feature type="transmembrane region" description="Helical" evidence="1">
    <location>
        <begin position="21"/>
        <end position="42"/>
    </location>
</feature>
<feature type="transmembrane region" description="Helical" evidence="1">
    <location>
        <begin position="106"/>
        <end position="124"/>
    </location>
</feature>
<evidence type="ECO:0000313" key="2">
    <source>
        <dbReference type="EMBL" id="MUK47509.1"/>
    </source>
</evidence>
<dbReference type="Proteomes" id="UP000435323">
    <property type="component" value="Unassembled WGS sequence"/>
</dbReference>
<comment type="caution">
    <text evidence="2">The sequence shown here is derived from an EMBL/GenBank/DDBJ whole genome shotgun (WGS) entry which is preliminary data.</text>
</comment>
<name>A0A6N3Z102_ALIFS</name>
<proteinExistence type="predicted"/>
<evidence type="ECO:0000313" key="3">
    <source>
        <dbReference type="Proteomes" id="UP000435323"/>
    </source>
</evidence>
<keyword evidence="1" id="KW-1133">Transmembrane helix</keyword>
<keyword evidence="1" id="KW-0812">Transmembrane</keyword>
<reference evidence="2 3" key="1">
    <citation type="submission" date="2019-11" db="EMBL/GenBank/DDBJ databases">
        <title>Using colonization assays and comparative genomics to discover symbiosis behaviors and factors in Vibrio fischeri.</title>
        <authorList>
            <person name="Bongrand C."/>
            <person name="Moriano-Gutierrez S."/>
            <person name="Arevalo P."/>
            <person name="Mcfall-Ngai M."/>
            <person name="Visick K."/>
            <person name="Polz M.F."/>
            <person name="Ruby E.G."/>
        </authorList>
    </citation>
    <scope>NUCLEOTIDE SEQUENCE [LARGE SCALE GENOMIC DNA]</scope>
    <source>
        <strain evidence="3">emors.3.2</strain>
    </source>
</reference>